<dbReference type="Gene3D" id="3.40.50.300">
    <property type="entry name" value="P-loop containing nucleotide triphosphate hydrolases"/>
    <property type="match status" value="1"/>
</dbReference>
<dbReference type="Pfam" id="PF14559">
    <property type="entry name" value="TPR_19"/>
    <property type="match status" value="1"/>
</dbReference>
<keyword evidence="1" id="KW-0808">Transferase</keyword>
<dbReference type="EMBL" id="CP119316">
    <property type="protein sequence ID" value="WEK46103.1"/>
    <property type="molecule type" value="Genomic_DNA"/>
</dbReference>
<dbReference type="Gene3D" id="1.25.40.10">
    <property type="entry name" value="Tetratricopeptide repeat domain"/>
    <property type="match status" value="1"/>
</dbReference>
<dbReference type="PANTHER" id="PTHR12788:SF10">
    <property type="entry name" value="PROTEIN-TYROSINE SULFOTRANSFERASE"/>
    <property type="match status" value="1"/>
</dbReference>
<reference evidence="2" key="1">
    <citation type="submission" date="2023-03" db="EMBL/GenBank/DDBJ databases">
        <title>Andean soil-derived lignocellulolytic bacterial consortium as a source of novel taxa and putative plastic-active enzymes.</title>
        <authorList>
            <person name="Diaz-Garcia L."/>
            <person name="Chuvochina M."/>
            <person name="Feuerriegel G."/>
            <person name="Bunk B."/>
            <person name="Sproer C."/>
            <person name="Streit W.R."/>
            <person name="Rodriguez L.M."/>
            <person name="Overmann J."/>
            <person name="Jimenez D.J."/>
        </authorList>
    </citation>
    <scope>NUCLEOTIDE SEQUENCE</scope>
    <source>
        <strain evidence="2">MAG 26</strain>
    </source>
</reference>
<dbReference type="InterPro" id="IPR011990">
    <property type="entry name" value="TPR-like_helical_dom_sf"/>
</dbReference>
<dbReference type="InterPro" id="IPR026634">
    <property type="entry name" value="TPST-like"/>
</dbReference>
<dbReference type="SMART" id="SM00028">
    <property type="entry name" value="TPR"/>
    <property type="match status" value="4"/>
</dbReference>
<proteinExistence type="predicted"/>
<dbReference type="AlphaFoldDB" id="A0AAJ6BNZ2"/>
<dbReference type="KEGG" id="acob:P0Y56_13920"/>
<evidence type="ECO:0000256" key="1">
    <source>
        <dbReference type="ARBA" id="ARBA00022679"/>
    </source>
</evidence>
<accession>A0AAJ6BNZ2</accession>
<dbReference type="SUPFAM" id="SSF52540">
    <property type="entry name" value="P-loop containing nucleoside triphosphate hydrolases"/>
    <property type="match status" value="1"/>
</dbReference>
<name>A0AAJ6BNZ2_9SPHN</name>
<organism evidence="2 3">
    <name type="scientific">Candidatus Andeanibacterium colombiense</name>
    <dbReference type="NCBI Taxonomy" id="3121345"/>
    <lineage>
        <taxon>Bacteria</taxon>
        <taxon>Pseudomonadati</taxon>
        <taxon>Pseudomonadota</taxon>
        <taxon>Alphaproteobacteria</taxon>
        <taxon>Sphingomonadales</taxon>
        <taxon>Sphingomonadaceae</taxon>
        <taxon>Candidatus Andeanibacterium</taxon>
    </lineage>
</organism>
<evidence type="ECO:0000313" key="3">
    <source>
        <dbReference type="Proteomes" id="UP001218362"/>
    </source>
</evidence>
<dbReference type="InterPro" id="IPR027417">
    <property type="entry name" value="P-loop_NTPase"/>
</dbReference>
<dbReference type="Pfam" id="PF13469">
    <property type="entry name" value="Sulfotransfer_3"/>
    <property type="match status" value="1"/>
</dbReference>
<dbReference type="Proteomes" id="UP001218362">
    <property type="component" value="Chromosome"/>
</dbReference>
<dbReference type="SUPFAM" id="SSF48452">
    <property type="entry name" value="TPR-like"/>
    <property type="match status" value="1"/>
</dbReference>
<dbReference type="InterPro" id="IPR019734">
    <property type="entry name" value="TPR_rpt"/>
</dbReference>
<dbReference type="GO" id="GO:0008476">
    <property type="term" value="F:protein-tyrosine sulfotransferase activity"/>
    <property type="evidence" value="ECO:0007669"/>
    <property type="project" value="InterPro"/>
</dbReference>
<evidence type="ECO:0000313" key="2">
    <source>
        <dbReference type="EMBL" id="WEK46103.1"/>
    </source>
</evidence>
<dbReference type="PANTHER" id="PTHR12788">
    <property type="entry name" value="PROTEIN-TYROSINE SULFOTRANSFERASE 2"/>
    <property type="match status" value="1"/>
</dbReference>
<protein>
    <submittedName>
        <fullName evidence="2">Sulfotransferase</fullName>
    </submittedName>
</protein>
<gene>
    <name evidence="2" type="ORF">P0Y56_13920</name>
</gene>
<sequence length="461" mass="50558">MHDLLRLTAGAPDPRLRVQQAYAHAALGQLPQALAAAGAALAAPPADLWALDLLGNVFTLCHRPDEAYAAFDRARKLAPDRPDVLFNFAAAAAFMGFTDQAESAYDRVIRAAPDHTEAWLNRSQLRWQTSGHNHVPELRAALGAVPLPWQREVQLRYALGKELEDLGEYDEAFASLSRGAAVRRAHMRYAVAEDVAAMERIAATHDARWCAPAREPHERGGAVFILGLPRSGSTLLERMLGRHSQVQSLGELPYFGQALVGTFRERAGRMPAGKEELIDLSAELDPGAIGDAYLSALAPLRDARPRFVDKLPINFLYAGLIARALPGATLVHIRRRPIDLCFAIFKTLFRDAYPFSYDLAELGAYHRAYRALMDHWRAALGDRLVEIDYEDLVGDPRAAMEMLMPRLGLALEDACLSPEKDRSAVMTASAAQVRQPIHSASVGSAARYAAHLEPLRAALGE</sequence>